<evidence type="ECO:0000256" key="1">
    <source>
        <dbReference type="SAM" id="MobiDB-lite"/>
    </source>
</evidence>
<sequence length="331" mass="37776">MELISQKLPKLTLVKLKLVNFWQSLSLPEKLYSLSFALLVFFQGDYQLAALLTLVGLIMEFWPRFTKAWDTLAGKAVILLFYAVITNFALASSASLVNEVTGVSATHFNYTHNFAILMVLPSWLLGISVFALFIYQLFVPFYLFTILLAKPFGIKIVRFFSKSNHPFFSNAMRFTVCFTVLFQLMSLWLGDQQEIDRIFQSIDPNVSTTEKEQAKFNEQQNRLTPSDTPEPEKPEKETFSISFNDDSGATDELTIPINQGYESIIHHLVAMFAYRQEADKYSRCSKPNNTKAVELNDHEVLLISKDNNAQYGYQFTVTVCDSPASHLFKND</sequence>
<dbReference type="Proteomes" id="UP001382455">
    <property type="component" value="Unassembled WGS sequence"/>
</dbReference>
<feature type="compositionally biased region" description="Polar residues" evidence="1">
    <location>
        <begin position="216"/>
        <end position="227"/>
    </location>
</feature>
<feature type="transmembrane region" description="Helical" evidence="2">
    <location>
        <begin position="116"/>
        <end position="149"/>
    </location>
</feature>
<keyword evidence="4" id="KW-1185">Reference proteome</keyword>
<keyword evidence="2" id="KW-0812">Transmembrane</keyword>
<evidence type="ECO:0000313" key="3">
    <source>
        <dbReference type="EMBL" id="MEI4550628.1"/>
    </source>
</evidence>
<feature type="transmembrane region" description="Helical" evidence="2">
    <location>
        <begin position="170"/>
        <end position="190"/>
    </location>
</feature>
<feature type="transmembrane region" description="Helical" evidence="2">
    <location>
        <begin position="76"/>
        <end position="96"/>
    </location>
</feature>
<proteinExistence type="predicted"/>
<dbReference type="RefSeq" id="WP_336435749.1">
    <property type="nucleotide sequence ID" value="NZ_JBAWKS010000001.1"/>
</dbReference>
<organism evidence="3 4">
    <name type="scientific">Pseudoalteromonas spongiae</name>
    <dbReference type="NCBI Taxonomy" id="298657"/>
    <lineage>
        <taxon>Bacteria</taxon>
        <taxon>Pseudomonadati</taxon>
        <taxon>Pseudomonadota</taxon>
        <taxon>Gammaproteobacteria</taxon>
        <taxon>Alteromonadales</taxon>
        <taxon>Pseudoalteromonadaceae</taxon>
        <taxon>Pseudoalteromonas</taxon>
    </lineage>
</organism>
<accession>A0ABU8EUI5</accession>
<dbReference type="EMBL" id="JBAWKS010000001">
    <property type="protein sequence ID" value="MEI4550628.1"/>
    <property type="molecule type" value="Genomic_DNA"/>
</dbReference>
<keyword evidence="2" id="KW-0472">Membrane</keyword>
<evidence type="ECO:0000256" key="2">
    <source>
        <dbReference type="SAM" id="Phobius"/>
    </source>
</evidence>
<name>A0ABU8EUI5_9GAMM</name>
<protein>
    <submittedName>
        <fullName evidence="3">Uncharacterized protein</fullName>
    </submittedName>
</protein>
<keyword evidence="2" id="KW-1133">Transmembrane helix</keyword>
<feature type="region of interest" description="Disordered" evidence="1">
    <location>
        <begin position="210"/>
        <end position="247"/>
    </location>
</feature>
<feature type="transmembrane region" description="Helical" evidence="2">
    <location>
        <begin position="31"/>
        <end position="55"/>
    </location>
</feature>
<evidence type="ECO:0000313" key="4">
    <source>
        <dbReference type="Proteomes" id="UP001382455"/>
    </source>
</evidence>
<reference evidence="3 4" key="1">
    <citation type="submission" date="2023-12" db="EMBL/GenBank/DDBJ databases">
        <title>Friends and Foes: Symbiotic and Algicidal bacterial influence on Karenia brevis blooms.</title>
        <authorList>
            <person name="Fei C."/>
            <person name="Mohamed A.R."/>
            <person name="Booker A."/>
            <person name="Arshad M."/>
            <person name="Klass S."/>
            <person name="Ahn S."/>
            <person name="Gilbert P.M."/>
            <person name="Heil C.A."/>
            <person name="Martinez J.M."/>
            <person name="Amin S.A."/>
        </authorList>
    </citation>
    <scope>NUCLEOTIDE SEQUENCE [LARGE SCALE GENOMIC DNA]</scope>
    <source>
        <strain evidence="3 4">CE15</strain>
    </source>
</reference>
<comment type="caution">
    <text evidence="3">The sequence shown here is derived from an EMBL/GenBank/DDBJ whole genome shotgun (WGS) entry which is preliminary data.</text>
</comment>
<gene>
    <name evidence="3" type="ORF">WAE96_13240</name>
</gene>